<reference evidence="2 3" key="1">
    <citation type="journal article" date="2010" name="Stand. Genomic Sci.">
        <title>Complete genome sequence of Ferrimonas balearica type strain (PAT).</title>
        <authorList>
            <person name="Nolan M."/>
            <person name="Sikorski J."/>
            <person name="Davenport K."/>
            <person name="Lucas S."/>
            <person name="Glavina Del Rio T."/>
            <person name="Tice H."/>
            <person name="Cheng J."/>
            <person name="Goodwin L."/>
            <person name="Pitluck S."/>
            <person name="Liolios K."/>
            <person name="Ivanova N."/>
            <person name="Mavromatis K."/>
            <person name="Ovchinnikova G."/>
            <person name="Pati A."/>
            <person name="Chen A."/>
            <person name="Palaniappan K."/>
            <person name="Land M."/>
            <person name="Hauser L."/>
            <person name="Chang Y."/>
            <person name="Jeffries C."/>
            <person name="Tapia R."/>
            <person name="Brettin T."/>
            <person name="Detter J."/>
            <person name="Han C."/>
            <person name="Yasawong M."/>
            <person name="Rohde M."/>
            <person name="Tindall B."/>
            <person name="Goker M."/>
            <person name="Woyke T."/>
            <person name="Bristow J."/>
            <person name="Eisen J."/>
            <person name="Markowitz V."/>
            <person name="Hugenholtz P."/>
            <person name="Kyrpides N."/>
            <person name="Klenk H."/>
            <person name="Lapidus A."/>
        </authorList>
    </citation>
    <scope>NUCLEOTIDE SEQUENCE [LARGE SCALE GENOMIC DNA]</scope>
    <source>
        <strain evidence="3">DSM 9799 / CCM 4581 / KCTC 23876 / PAT</strain>
    </source>
</reference>
<dbReference type="STRING" id="550540.Fbal_3777"/>
<evidence type="ECO:0000256" key="1">
    <source>
        <dbReference type="SAM" id="Phobius"/>
    </source>
</evidence>
<dbReference type="EMBL" id="CP002209">
    <property type="protein sequence ID" value="ADN77970.1"/>
    <property type="molecule type" value="Genomic_DNA"/>
</dbReference>
<dbReference type="KEGG" id="fbl:Fbal_3777"/>
<sequence length="128" mass="14322">MTDSKLNRAIHWSGPAIGVAILLLVAFTWLQSLWQWPLLNAMMMEYLGHEAAPLQVQLATAALLLLNTLWLGCGGYLGYTLVRRRELSPWVYYLCAFTLLFGGVVSKLLALLAVLRRLLRDAVSNVVH</sequence>
<keyword evidence="1" id="KW-1133">Transmembrane helix</keyword>
<accession>E1SR40</accession>
<dbReference type="Proteomes" id="UP000006683">
    <property type="component" value="Chromosome"/>
</dbReference>
<feature type="transmembrane region" description="Helical" evidence="1">
    <location>
        <begin position="54"/>
        <end position="79"/>
    </location>
</feature>
<dbReference type="RefSeq" id="WP_013347275.1">
    <property type="nucleotide sequence ID" value="NC_014541.1"/>
</dbReference>
<keyword evidence="1" id="KW-0472">Membrane</keyword>
<dbReference type="HOGENOM" id="CLU_1956339_0_0_6"/>
<keyword evidence="3" id="KW-1185">Reference proteome</keyword>
<evidence type="ECO:0000313" key="2">
    <source>
        <dbReference type="EMBL" id="ADN77970.1"/>
    </source>
</evidence>
<keyword evidence="1" id="KW-0812">Transmembrane</keyword>
<proteinExistence type="predicted"/>
<evidence type="ECO:0000313" key="3">
    <source>
        <dbReference type="Proteomes" id="UP000006683"/>
    </source>
</evidence>
<gene>
    <name evidence="2" type="ordered locus">Fbal_3777</name>
</gene>
<protein>
    <submittedName>
        <fullName evidence="2">Uncharacterized protein</fullName>
    </submittedName>
</protein>
<feature type="transmembrane region" description="Helical" evidence="1">
    <location>
        <begin position="12"/>
        <end position="34"/>
    </location>
</feature>
<feature type="transmembrane region" description="Helical" evidence="1">
    <location>
        <begin position="91"/>
        <end position="115"/>
    </location>
</feature>
<organism evidence="2 3">
    <name type="scientific">Ferrimonas balearica (strain DSM 9799 / CCM 4581 / KCTC 23876 / PAT)</name>
    <dbReference type="NCBI Taxonomy" id="550540"/>
    <lineage>
        <taxon>Bacteria</taxon>
        <taxon>Pseudomonadati</taxon>
        <taxon>Pseudomonadota</taxon>
        <taxon>Gammaproteobacteria</taxon>
        <taxon>Alteromonadales</taxon>
        <taxon>Ferrimonadaceae</taxon>
        <taxon>Ferrimonas</taxon>
    </lineage>
</organism>
<name>E1SR40_FERBD</name>
<dbReference type="GeneID" id="67183972"/>
<dbReference type="AlphaFoldDB" id="E1SR40"/>